<dbReference type="InterPro" id="IPR003661">
    <property type="entry name" value="HisK_dim/P_dom"/>
</dbReference>
<dbReference type="SMART" id="SM01049">
    <property type="entry name" value="Cache_2"/>
    <property type="match status" value="1"/>
</dbReference>
<dbReference type="Gene3D" id="1.10.8.500">
    <property type="entry name" value="HAMP domain in histidine kinase"/>
    <property type="match status" value="1"/>
</dbReference>
<evidence type="ECO:0000256" key="10">
    <source>
        <dbReference type="ARBA" id="ARBA00022840"/>
    </source>
</evidence>
<evidence type="ECO:0000256" key="8">
    <source>
        <dbReference type="ARBA" id="ARBA00022741"/>
    </source>
</evidence>
<feature type="compositionally biased region" description="Low complexity" evidence="13">
    <location>
        <begin position="531"/>
        <end position="541"/>
    </location>
</feature>
<dbReference type="GO" id="GO:0005524">
    <property type="term" value="F:ATP binding"/>
    <property type="evidence" value="ECO:0007669"/>
    <property type="project" value="UniProtKB-KW"/>
</dbReference>
<comment type="catalytic activity">
    <reaction evidence="1">
        <text>ATP + protein L-histidine = ADP + protein N-phospho-L-histidine.</text>
        <dbReference type="EC" id="2.7.13.3"/>
    </reaction>
</comment>
<comment type="caution">
    <text evidence="17">The sequence shown here is derived from an EMBL/GenBank/DDBJ whole genome shotgun (WGS) entry which is preliminary data.</text>
</comment>
<dbReference type="InterPro" id="IPR003660">
    <property type="entry name" value="HAMP_dom"/>
</dbReference>
<keyword evidence="12 14" id="KW-0472">Membrane</keyword>
<feature type="region of interest" description="Disordered" evidence="13">
    <location>
        <begin position="516"/>
        <end position="541"/>
    </location>
</feature>
<evidence type="ECO:0000256" key="3">
    <source>
        <dbReference type="ARBA" id="ARBA00012438"/>
    </source>
</evidence>
<evidence type="ECO:0000256" key="7">
    <source>
        <dbReference type="ARBA" id="ARBA00022692"/>
    </source>
</evidence>
<dbReference type="SMART" id="SM00304">
    <property type="entry name" value="HAMP"/>
    <property type="match status" value="1"/>
</dbReference>
<gene>
    <name evidence="17" type="ORF">B193_3159</name>
</gene>
<dbReference type="Pfam" id="PF00672">
    <property type="entry name" value="HAMP"/>
    <property type="match status" value="1"/>
</dbReference>
<evidence type="ECO:0000256" key="4">
    <source>
        <dbReference type="ARBA" id="ARBA00022475"/>
    </source>
</evidence>
<evidence type="ECO:0000256" key="9">
    <source>
        <dbReference type="ARBA" id="ARBA00022777"/>
    </source>
</evidence>
<evidence type="ECO:0000256" key="1">
    <source>
        <dbReference type="ARBA" id="ARBA00000085"/>
    </source>
</evidence>
<evidence type="ECO:0000256" key="12">
    <source>
        <dbReference type="ARBA" id="ARBA00023136"/>
    </source>
</evidence>
<sequence length="541" mass="57316">MLRRVPVAVRLFGLVGLVVVFAAATFFFAVSIAVPLEKTVVRRTHQAMLDGEKSKLTAAVGSMAAALEQLLKAIPDEAGRKALIRQILDPIRFEADGSGYFFVYQGTVNIALPPRPELAGRDLADLTDADGVRYVQELARQAQAGGGFVSYIFHKPLAGEEHKLSYAMMIPGTDFWIGSGVYIDNVRREEARVAAVIQGAFTKAATVSAALFACMVLALCGLSLAIGYSVARPLAEATAAAENIAAGNFNVHLAADGDDEATRLQAALNTMTDILRHDIEAIQVHRAEAEDKATLAQKALEDARRASLEVSVQANLRFQSLRKIASAVAHQLRNPTTIIGGLARLLLKTPSPRQNYLEYLDGIIDAAQRIERIATAVNDYSQIHAGQRILTPARDILAEARSAGENAAARLGLTAQWEIQGEDSILLADPALLALAAREVAVNAVEALPAGGGSVRLTAMSGPQGSVVVIEDNGKGIPEEERQFVMDPFYTTKSVGVGMGLTRAQRAMQEQGGSIALDSGPGGTRVTLSLPPAAATPAGNA</sequence>
<dbReference type="Gene3D" id="1.10.287.130">
    <property type="match status" value="1"/>
</dbReference>
<dbReference type="CDD" id="cd00082">
    <property type="entry name" value="HisKA"/>
    <property type="match status" value="1"/>
</dbReference>
<dbReference type="SMART" id="SM00387">
    <property type="entry name" value="HATPase_c"/>
    <property type="match status" value="1"/>
</dbReference>
<dbReference type="SUPFAM" id="SSF55874">
    <property type="entry name" value="ATPase domain of HSP90 chaperone/DNA topoisomerase II/histidine kinase"/>
    <property type="match status" value="1"/>
</dbReference>
<evidence type="ECO:0000256" key="2">
    <source>
        <dbReference type="ARBA" id="ARBA00004651"/>
    </source>
</evidence>
<dbReference type="EC" id="2.7.13.3" evidence="3"/>
<accession>K6FHT2</accession>
<feature type="domain" description="HAMP" evidence="16">
    <location>
        <begin position="228"/>
        <end position="280"/>
    </location>
</feature>
<evidence type="ECO:0000259" key="15">
    <source>
        <dbReference type="PROSITE" id="PS50109"/>
    </source>
</evidence>
<dbReference type="GO" id="GO:0000155">
    <property type="term" value="F:phosphorelay sensor kinase activity"/>
    <property type="evidence" value="ECO:0007669"/>
    <property type="project" value="InterPro"/>
</dbReference>
<dbReference type="SUPFAM" id="SSF158472">
    <property type="entry name" value="HAMP domain-like"/>
    <property type="match status" value="1"/>
</dbReference>
<dbReference type="PROSITE" id="PS50109">
    <property type="entry name" value="HIS_KIN"/>
    <property type="match status" value="1"/>
</dbReference>
<dbReference type="CDD" id="cd00075">
    <property type="entry name" value="HATPase"/>
    <property type="match status" value="1"/>
</dbReference>
<dbReference type="Pfam" id="PF02518">
    <property type="entry name" value="HATPase_c"/>
    <property type="match status" value="1"/>
</dbReference>
<keyword evidence="7 14" id="KW-0812">Transmembrane</keyword>
<dbReference type="PRINTS" id="PR00344">
    <property type="entry name" value="BCTRLSENSOR"/>
</dbReference>
<dbReference type="Pfam" id="PF00512">
    <property type="entry name" value="HisKA"/>
    <property type="match status" value="1"/>
</dbReference>
<dbReference type="Proteomes" id="UP000006272">
    <property type="component" value="Unassembled WGS sequence"/>
</dbReference>
<dbReference type="InterPro" id="IPR050980">
    <property type="entry name" value="2C_sensor_his_kinase"/>
</dbReference>
<keyword evidence="9 17" id="KW-0418">Kinase</keyword>
<dbReference type="InterPro" id="IPR003594">
    <property type="entry name" value="HATPase_dom"/>
</dbReference>
<dbReference type="InterPro" id="IPR036890">
    <property type="entry name" value="HATPase_C_sf"/>
</dbReference>
<evidence type="ECO:0000256" key="14">
    <source>
        <dbReference type="SAM" id="Phobius"/>
    </source>
</evidence>
<evidence type="ECO:0000313" key="17">
    <source>
        <dbReference type="EMBL" id="EKO38137.1"/>
    </source>
</evidence>
<evidence type="ECO:0000256" key="5">
    <source>
        <dbReference type="ARBA" id="ARBA00022553"/>
    </source>
</evidence>
<reference evidence="17 18" key="1">
    <citation type="submission" date="2012-07" db="EMBL/GenBank/DDBJ databases">
        <title>Draft genome sequence of Desulfovibrio magneticus str. Maddingley MBC34 obtained from a metagenomic sequence of a methanogenic enrichment isolated from coal-seam formation water in Victoria, Australia.</title>
        <authorList>
            <person name="Greenfield P."/>
            <person name="Hendry P."/>
            <person name="Li D."/>
            <person name="Rosewarne C.P."/>
            <person name="Tran-Dinh N."/>
            <person name="Elbourne L.D.H."/>
            <person name="Paulsen I.T."/>
            <person name="Midgley D.J."/>
        </authorList>
    </citation>
    <scope>NUCLEOTIDE SEQUENCE [LARGE SCALE GENOMIC DNA]</scope>
    <source>
        <strain evidence="18">Maddingley MBC34</strain>
    </source>
</reference>
<feature type="transmembrane region" description="Helical" evidence="14">
    <location>
        <begin position="12"/>
        <end position="36"/>
    </location>
</feature>
<organism evidence="17 18">
    <name type="scientific">Solidesulfovibrio magneticus str. Maddingley MBC34</name>
    <dbReference type="NCBI Taxonomy" id="1206767"/>
    <lineage>
        <taxon>Bacteria</taxon>
        <taxon>Pseudomonadati</taxon>
        <taxon>Thermodesulfobacteriota</taxon>
        <taxon>Desulfovibrionia</taxon>
        <taxon>Desulfovibrionales</taxon>
        <taxon>Desulfovibrionaceae</taxon>
        <taxon>Solidesulfovibrio</taxon>
    </lineage>
</organism>
<dbReference type="GO" id="GO:0005886">
    <property type="term" value="C:plasma membrane"/>
    <property type="evidence" value="ECO:0007669"/>
    <property type="project" value="UniProtKB-SubCell"/>
</dbReference>
<feature type="domain" description="Histidine kinase" evidence="15">
    <location>
        <begin position="327"/>
        <end position="534"/>
    </location>
</feature>
<keyword evidence="4" id="KW-1003">Cell membrane</keyword>
<dbReference type="InterPro" id="IPR033480">
    <property type="entry name" value="sCache_2"/>
</dbReference>
<keyword evidence="11 14" id="KW-1133">Transmembrane helix</keyword>
<protein>
    <recommendedName>
        <fullName evidence="3">histidine kinase</fullName>
        <ecNumber evidence="3">2.7.13.3</ecNumber>
    </recommendedName>
</protein>
<evidence type="ECO:0000259" key="16">
    <source>
        <dbReference type="PROSITE" id="PS50885"/>
    </source>
</evidence>
<dbReference type="InterPro" id="IPR005467">
    <property type="entry name" value="His_kinase_dom"/>
</dbReference>
<proteinExistence type="predicted"/>
<dbReference type="InterPro" id="IPR036097">
    <property type="entry name" value="HisK_dim/P_sf"/>
</dbReference>
<keyword evidence="10" id="KW-0067">ATP-binding</keyword>
<evidence type="ECO:0000256" key="11">
    <source>
        <dbReference type="ARBA" id="ARBA00022989"/>
    </source>
</evidence>
<dbReference type="PATRIC" id="fig|1206767.3.peg.3100"/>
<dbReference type="AlphaFoldDB" id="K6FHT2"/>
<dbReference type="EMBL" id="ALAO01000285">
    <property type="protein sequence ID" value="EKO38137.1"/>
    <property type="molecule type" value="Genomic_DNA"/>
</dbReference>
<dbReference type="PANTHER" id="PTHR44936:SF10">
    <property type="entry name" value="SENSOR PROTEIN RSTB"/>
    <property type="match status" value="1"/>
</dbReference>
<name>K6FHT2_9BACT</name>
<dbReference type="PROSITE" id="PS50885">
    <property type="entry name" value="HAMP"/>
    <property type="match status" value="1"/>
</dbReference>
<evidence type="ECO:0000256" key="6">
    <source>
        <dbReference type="ARBA" id="ARBA00022679"/>
    </source>
</evidence>
<dbReference type="SMART" id="SM00388">
    <property type="entry name" value="HisKA"/>
    <property type="match status" value="1"/>
</dbReference>
<dbReference type="InterPro" id="IPR004358">
    <property type="entry name" value="Sig_transdc_His_kin-like_C"/>
</dbReference>
<evidence type="ECO:0000313" key="18">
    <source>
        <dbReference type="Proteomes" id="UP000006272"/>
    </source>
</evidence>
<keyword evidence="6" id="KW-0808">Transferase</keyword>
<comment type="subcellular location">
    <subcellularLocation>
        <location evidence="2">Cell membrane</location>
        <topology evidence="2">Multi-pass membrane protein</topology>
    </subcellularLocation>
</comment>
<dbReference type="PANTHER" id="PTHR44936">
    <property type="entry name" value="SENSOR PROTEIN CREC"/>
    <property type="match status" value="1"/>
</dbReference>
<dbReference type="Gene3D" id="3.30.565.10">
    <property type="entry name" value="Histidine kinase-like ATPase, C-terminal domain"/>
    <property type="match status" value="1"/>
</dbReference>
<dbReference type="Gene3D" id="3.30.450.20">
    <property type="entry name" value="PAS domain"/>
    <property type="match status" value="1"/>
</dbReference>
<keyword evidence="8" id="KW-0547">Nucleotide-binding</keyword>
<evidence type="ECO:0000256" key="13">
    <source>
        <dbReference type="SAM" id="MobiDB-lite"/>
    </source>
</evidence>
<dbReference type="SUPFAM" id="SSF47384">
    <property type="entry name" value="Homodimeric domain of signal transducing histidine kinase"/>
    <property type="match status" value="1"/>
</dbReference>
<dbReference type="Pfam" id="PF17200">
    <property type="entry name" value="sCache_2"/>
    <property type="match status" value="1"/>
</dbReference>
<keyword evidence="5" id="KW-0597">Phosphoprotein</keyword>